<reference evidence="1" key="1">
    <citation type="submission" date="2023-08" db="EMBL/GenBank/DDBJ databases">
        <authorList>
            <person name="Chen Y."/>
            <person name="Shah S."/>
            <person name="Dougan E. K."/>
            <person name="Thang M."/>
            <person name="Chan C."/>
        </authorList>
    </citation>
    <scope>NUCLEOTIDE SEQUENCE</scope>
</reference>
<organism evidence="1 2">
    <name type="scientific">Effrenium voratum</name>
    <dbReference type="NCBI Taxonomy" id="2562239"/>
    <lineage>
        <taxon>Eukaryota</taxon>
        <taxon>Sar</taxon>
        <taxon>Alveolata</taxon>
        <taxon>Dinophyceae</taxon>
        <taxon>Suessiales</taxon>
        <taxon>Symbiodiniaceae</taxon>
        <taxon>Effrenium</taxon>
    </lineage>
</organism>
<comment type="caution">
    <text evidence="1">The sequence shown here is derived from an EMBL/GenBank/DDBJ whole genome shotgun (WGS) entry which is preliminary data.</text>
</comment>
<sequence>MELLLSRENTGGGDEFILFLHDLGVLPSNLVRSFVHTRKGLRKCAGLPSSRD</sequence>
<evidence type="ECO:0000313" key="2">
    <source>
        <dbReference type="Proteomes" id="UP001178507"/>
    </source>
</evidence>
<dbReference type="AlphaFoldDB" id="A0AA36MPJ3"/>
<gene>
    <name evidence="1" type="ORF">EVOR1521_LOCUS4580</name>
</gene>
<name>A0AA36MPJ3_9DINO</name>
<accession>A0AA36MPJ3</accession>
<keyword evidence="2" id="KW-1185">Reference proteome</keyword>
<dbReference type="EMBL" id="CAUJNA010000311">
    <property type="protein sequence ID" value="CAJ1375268.1"/>
    <property type="molecule type" value="Genomic_DNA"/>
</dbReference>
<dbReference type="Proteomes" id="UP001178507">
    <property type="component" value="Unassembled WGS sequence"/>
</dbReference>
<proteinExistence type="predicted"/>
<protein>
    <submittedName>
        <fullName evidence="1">Uncharacterized protein</fullName>
    </submittedName>
</protein>
<evidence type="ECO:0000313" key="1">
    <source>
        <dbReference type="EMBL" id="CAJ1375268.1"/>
    </source>
</evidence>